<dbReference type="Pfam" id="PF17765">
    <property type="entry name" value="MLTR_LBD"/>
    <property type="match status" value="1"/>
</dbReference>
<sequence length="354" mass="38027">MVASRLTIRNPKEAANSVHRARPGASVISMPEIGWVTGVLTSSASIPGRPPDKGRGCTCQGYPERGVMVGGTVADTQASELASFLRSRRTALAPEAVGIRVEGVRRTAGLRRAELARLAGVSPGYYTRLEQGRAPHPSPSVLAALANALRLSADEREHLFALGGDVRLQPAEPGELSLGARRMLELLSEPTAAYVIDRYSDVLAWNAGAAALFGHLVEGSGHPNNVRYVFTDPEARQRFSDWDEIAADSVAHLRAATGRRPDDPTLRRLVADLHARSAPFRELWVDHELRHKVSGHKRLYHPLVGAFTLDYVVLAVPNVPGQRLVAYSAEPGTTAYDALVRLAAAAPRASTVAG</sequence>
<dbReference type="InterPro" id="IPR041413">
    <property type="entry name" value="MLTR_LBD"/>
</dbReference>
<dbReference type="Proteomes" id="UP000238356">
    <property type="component" value="Unassembled WGS sequence"/>
</dbReference>
<dbReference type="SUPFAM" id="SSF47413">
    <property type="entry name" value="lambda repressor-like DNA-binding domains"/>
    <property type="match status" value="1"/>
</dbReference>
<dbReference type="PANTHER" id="PTHR35010:SF2">
    <property type="entry name" value="BLL4672 PROTEIN"/>
    <property type="match status" value="1"/>
</dbReference>
<dbReference type="InterPro" id="IPR001387">
    <property type="entry name" value="Cro/C1-type_HTH"/>
</dbReference>
<dbReference type="EMBL" id="PSZD01000031">
    <property type="protein sequence ID" value="PPJ22233.1"/>
    <property type="molecule type" value="Genomic_DNA"/>
</dbReference>
<accession>A0A2S5ZWQ9</accession>
<feature type="domain" description="HTH cro/C1-type" evidence="1">
    <location>
        <begin position="108"/>
        <end position="156"/>
    </location>
</feature>
<dbReference type="Pfam" id="PF13560">
    <property type="entry name" value="HTH_31"/>
    <property type="match status" value="1"/>
</dbReference>
<reference evidence="2 3" key="1">
    <citation type="submission" date="2018-02" db="EMBL/GenBank/DDBJ databases">
        <title>8 Nocardia nova and 1 Nocardia cyriacigeorgica strain used for evolution to TMP-SMX.</title>
        <authorList>
            <person name="Mehta H."/>
            <person name="Weng J."/>
            <person name="Shamoo Y."/>
        </authorList>
    </citation>
    <scope>NUCLEOTIDE SEQUENCE [LARGE SCALE GENOMIC DNA]</scope>
    <source>
        <strain evidence="2 3">BAA2227</strain>
    </source>
</reference>
<evidence type="ECO:0000259" key="1">
    <source>
        <dbReference type="PROSITE" id="PS50943"/>
    </source>
</evidence>
<dbReference type="InterPro" id="IPR010982">
    <property type="entry name" value="Lambda_DNA-bd_dom_sf"/>
</dbReference>
<proteinExistence type="predicted"/>
<evidence type="ECO:0000313" key="3">
    <source>
        <dbReference type="Proteomes" id="UP000238356"/>
    </source>
</evidence>
<keyword evidence="3" id="KW-1185">Reference proteome</keyword>
<dbReference type="CDD" id="cd00093">
    <property type="entry name" value="HTH_XRE"/>
    <property type="match status" value="1"/>
</dbReference>
<comment type="caution">
    <text evidence="2">The sequence shown here is derived from an EMBL/GenBank/DDBJ whole genome shotgun (WGS) entry which is preliminary data.</text>
</comment>
<dbReference type="Gene3D" id="3.30.450.180">
    <property type="match status" value="1"/>
</dbReference>
<dbReference type="AlphaFoldDB" id="A0A2S5ZWQ9"/>
<dbReference type="SMART" id="SM00530">
    <property type="entry name" value="HTH_XRE"/>
    <property type="match status" value="1"/>
</dbReference>
<organism evidence="2 3">
    <name type="scientific">Nocardia nova</name>
    <dbReference type="NCBI Taxonomy" id="37330"/>
    <lineage>
        <taxon>Bacteria</taxon>
        <taxon>Bacillati</taxon>
        <taxon>Actinomycetota</taxon>
        <taxon>Actinomycetes</taxon>
        <taxon>Mycobacteriales</taxon>
        <taxon>Nocardiaceae</taxon>
        <taxon>Nocardia</taxon>
    </lineage>
</organism>
<dbReference type="PROSITE" id="PS50943">
    <property type="entry name" value="HTH_CROC1"/>
    <property type="match status" value="1"/>
</dbReference>
<dbReference type="PANTHER" id="PTHR35010">
    <property type="entry name" value="BLL4672 PROTEIN-RELATED"/>
    <property type="match status" value="1"/>
</dbReference>
<dbReference type="Gene3D" id="1.10.260.40">
    <property type="entry name" value="lambda repressor-like DNA-binding domains"/>
    <property type="match status" value="1"/>
</dbReference>
<protein>
    <submittedName>
        <fullName evidence="2">XRE family transcriptional regulator</fullName>
    </submittedName>
</protein>
<name>A0A2S5ZWQ9_9NOCA</name>
<dbReference type="GO" id="GO:0003677">
    <property type="term" value="F:DNA binding"/>
    <property type="evidence" value="ECO:0007669"/>
    <property type="project" value="InterPro"/>
</dbReference>
<gene>
    <name evidence="2" type="ORF">C5F51_31685</name>
</gene>
<evidence type="ECO:0000313" key="2">
    <source>
        <dbReference type="EMBL" id="PPJ22233.1"/>
    </source>
</evidence>